<gene>
    <name evidence="8" type="ORF">ZEAMMB73_Zm00001d004897</name>
</gene>
<reference evidence="8" key="1">
    <citation type="submission" date="2015-12" db="EMBL/GenBank/DDBJ databases">
        <title>Update maize B73 reference genome by single molecule sequencing technologies.</title>
        <authorList>
            <consortium name="Maize Genome Sequencing Project"/>
            <person name="Ware D."/>
        </authorList>
    </citation>
    <scope>NUCLEOTIDE SEQUENCE [LARGE SCALE GENOMIC DNA]</scope>
    <source>
        <tissue evidence="8">Seedling</tissue>
    </source>
</reference>
<name>A0A1D6EI22_MAIZE</name>
<feature type="region of interest" description="Disordered" evidence="7">
    <location>
        <begin position="30"/>
        <end position="124"/>
    </location>
</feature>
<dbReference type="InterPro" id="IPR045314">
    <property type="entry name" value="bZIP_plant_GBF1"/>
</dbReference>
<evidence type="ECO:0000256" key="6">
    <source>
        <dbReference type="ARBA" id="ARBA00023242"/>
    </source>
</evidence>
<dbReference type="CDD" id="cd14702">
    <property type="entry name" value="bZIP_plant_GBF1"/>
    <property type="match status" value="1"/>
</dbReference>
<sequence>MSDDSDGQRQCRRGVTVDVELGAAMALADMAGVAGPGGEQPPPVRRATPAPSAHQEDEASTRLSLELGEVSIQASPCSSSSSFGGHPPPPPSHQAAYQQPAVPEPATTGYGPRPRHAVTEAEKEAKRLRRVLANRESARQTILRRQAIRDELARKVADLSSQNESMKKVAKTSRKPAMPAQQQAAESLVPAPPRPGFLYSAAPPAPVPVPYVWGSWPPSAAAGSEQHGSPPPLCLQPCAWYYPAVADPRGSPSSAHAQQPPAFQDPRAATGEEDTDDDPCSLTLGLEVDKRSAPVGIVAGPASGSGSGGGGAQSDRDRAAQARRRRRDLTKLKHTHAAARPGSSEQW</sequence>
<feature type="region of interest" description="Disordered" evidence="7">
    <location>
        <begin position="210"/>
        <end position="230"/>
    </location>
</feature>
<evidence type="ECO:0000256" key="4">
    <source>
        <dbReference type="ARBA" id="ARBA00023125"/>
    </source>
</evidence>
<dbReference type="SMART" id="SM00338">
    <property type="entry name" value="BRLZ"/>
    <property type="match status" value="1"/>
</dbReference>
<dbReference type="OMA" id="TRMKHAR"/>
<dbReference type="Pfam" id="PF00170">
    <property type="entry name" value="bZIP_1"/>
    <property type="match status" value="1"/>
</dbReference>
<keyword evidence="4" id="KW-0238">DNA-binding</keyword>
<dbReference type="GO" id="GO:0043565">
    <property type="term" value="F:sequence-specific DNA binding"/>
    <property type="evidence" value="ECO:0007669"/>
    <property type="project" value="InterPro"/>
</dbReference>
<evidence type="ECO:0000313" key="8">
    <source>
        <dbReference type="EMBL" id="ONM19763.1"/>
    </source>
</evidence>
<dbReference type="InParanoid" id="A0A1D6EI22"/>
<dbReference type="InterPro" id="IPR044827">
    <property type="entry name" value="GBF-like"/>
</dbReference>
<protein>
    <submittedName>
        <fullName evidence="8">Basic-leucine zipper (BZIP) transcription factor family protein</fullName>
    </submittedName>
</protein>
<feature type="compositionally biased region" description="Basic residues" evidence="7">
    <location>
        <begin position="321"/>
        <end position="337"/>
    </location>
</feature>
<dbReference type="PANTHER" id="PTHR45967:SF28">
    <property type="entry name" value="BASIC-LEUCINE ZIPPER (BZIP) TRANSCRIPTION FACTOR FAMILY PROTEIN"/>
    <property type="match status" value="1"/>
</dbReference>
<organism evidence="8">
    <name type="scientific">Zea mays</name>
    <name type="common">Maize</name>
    <dbReference type="NCBI Taxonomy" id="4577"/>
    <lineage>
        <taxon>Eukaryota</taxon>
        <taxon>Viridiplantae</taxon>
        <taxon>Streptophyta</taxon>
        <taxon>Embryophyta</taxon>
        <taxon>Tracheophyta</taxon>
        <taxon>Spermatophyta</taxon>
        <taxon>Magnoliopsida</taxon>
        <taxon>Liliopsida</taxon>
        <taxon>Poales</taxon>
        <taxon>Poaceae</taxon>
        <taxon>PACMAD clade</taxon>
        <taxon>Panicoideae</taxon>
        <taxon>Andropogonodae</taxon>
        <taxon>Andropogoneae</taxon>
        <taxon>Tripsacinae</taxon>
        <taxon>Zea</taxon>
    </lineage>
</organism>
<keyword evidence="6" id="KW-0539">Nucleus</keyword>
<dbReference type="EMBL" id="CM007648">
    <property type="protein sequence ID" value="ONM19763.1"/>
    <property type="molecule type" value="Genomic_DNA"/>
</dbReference>
<evidence type="ECO:0000256" key="5">
    <source>
        <dbReference type="ARBA" id="ARBA00023163"/>
    </source>
</evidence>
<dbReference type="AlphaFoldDB" id="A0A1D6EI22"/>
<keyword evidence="5" id="KW-0804">Transcription</keyword>
<dbReference type="GO" id="GO:0005634">
    <property type="term" value="C:nucleus"/>
    <property type="evidence" value="ECO:0007669"/>
    <property type="project" value="UniProtKB-SubCell"/>
</dbReference>
<feature type="region of interest" description="Disordered" evidence="7">
    <location>
        <begin position="158"/>
        <end position="189"/>
    </location>
</feature>
<dbReference type="PANTHER" id="PTHR45967">
    <property type="entry name" value="G-BOX-BINDING FACTOR 3-RELATED"/>
    <property type="match status" value="1"/>
</dbReference>
<dbReference type="SMR" id="A0A1D6EI22"/>
<dbReference type="PROSITE" id="PS50217">
    <property type="entry name" value="BZIP"/>
    <property type="match status" value="1"/>
</dbReference>
<proteinExistence type="inferred from homology"/>
<accession>A0A1D6EI22</accession>
<dbReference type="GO" id="GO:0003700">
    <property type="term" value="F:DNA-binding transcription factor activity"/>
    <property type="evidence" value="ECO:0007669"/>
    <property type="project" value="InterPro"/>
</dbReference>
<evidence type="ECO:0000256" key="3">
    <source>
        <dbReference type="ARBA" id="ARBA00023015"/>
    </source>
</evidence>
<dbReference type="InterPro" id="IPR004827">
    <property type="entry name" value="bZIP"/>
</dbReference>
<feature type="region of interest" description="Disordered" evidence="7">
    <location>
        <begin position="245"/>
        <end position="347"/>
    </location>
</feature>
<comment type="subcellular location">
    <subcellularLocation>
        <location evidence="1">Nucleus</location>
    </subcellularLocation>
</comment>
<evidence type="ECO:0000256" key="7">
    <source>
        <dbReference type="SAM" id="MobiDB-lite"/>
    </source>
</evidence>
<dbReference type="ExpressionAtlas" id="A0A1D6EI22">
    <property type="expression patterns" value="baseline and differential"/>
</dbReference>
<feature type="compositionally biased region" description="Low complexity" evidence="7">
    <location>
        <begin position="73"/>
        <end position="85"/>
    </location>
</feature>
<keyword evidence="3" id="KW-0805">Transcription regulation</keyword>
<evidence type="ECO:0000256" key="1">
    <source>
        <dbReference type="ARBA" id="ARBA00004123"/>
    </source>
</evidence>
<dbReference type="STRING" id="4577.A0A1D6EI22"/>
<dbReference type="Gene3D" id="1.20.5.170">
    <property type="match status" value="1"/>
</dbReference>
<comment type="similarity">
    <text evidence="2">Belongs to the bZIP family.</text>
</comment>
<evidence type="ECO:0000256" key="2">
    <source>
        <dbReference type="ARBA" id="ARBA00007163"/>
    </source>
</evidence>
<feature type="compositionally biased region" description="Gly residues" evidence="7">
    <location>
        <begin position="303"/>
        <end position="312"/>
    </location>
</feature>